<protein>
    <submittedName>
        <fullName evidence="5">ABC peptide transporter</fullName>
    </submittedName>
</protein>
<dbReference type="SUPFAM" id="SSF53850">
    <property type="entry name" value="Periplasmic binding protein-like II"/>
    <property type="match status" value="1"/>
</dbReference>
<dbReference type="Gene3D" id="3.40.190.10">
    <property type="entry name" value="Periplasmic binding protein-like II"/>
    <property type="match status" value="1"/>
</dbReference>
<dbReference type="PATRIC" id="fig|1461693.3.peg.2739"/>
<dbReference type="GO" id="GO:0030288">
    <property type="term" value="C:outer membrane-bounded periplasmic space"/>
    <property type="evidence" value="ECO:0007669"/>
    <property type="project" value="TreeGrafter"/>
</dbReference>
<organism evidence="5 6">
    <name type="scientific">Actibacterium atlanticum</name>
    <dbReference type="NCBI Taxonomy" id="1461693"/>
    <lineage>
        <taxon>Bacteria</taxon>
        <taxon>Pseudomonadati</taxon>
        <taxon>Pseudomonadota</taxon>
        <taxon>Alphaproteobacteria</taxon>
        <taxon>Rhodobacterales</taxon>
        <taxon>Roseobacteraceae</taxon>
        <taxon>Actibacterium</taxon>
    </lineage>
</organism>
<dbReference type="InterPro" id="IPR030678">
    <property type="entry name" value="Peptide/Ni-bd"/>
</dbReference>
<dbReference type="GO" id="GO:0042884">
    <property type="term" value="P:microcin transport"/>
    <property type="evidence" value="ECO:0007669"/>
    <property type="project" value="TreeGrafter"/>
</dbReference>
<dbReference type="CDD" id="cd08497">
    <property type="entry name" value="MbnE-like"/>
    <property type="match status" value="1"/>
</dbReference>
<dbReference type="Pfam" id="PF00496">
    <property type="entry name" value="SBP_bac_5"/>
    <property type="match status" value="1"/>
</dbReference>
<dbReference type="eggNOG" id="COG4166">
    <property type="taxonomic scope" value="Bacteria"/>
</dbReference>
<dbReference type="Gene3D" id="3.10.105.10">
    <property type="entry name" value="Dipeptide-binding Protein, Domain 3"/>
    <property type="match status" value="1"/>
</dbReference>
<sequence length="635" mass="71124">MHDHRRAKAVAISKAQSTPNWAGWALGAGLIALLAAAPMARAEEVIKAHGISTFAELKYPADFPHLDYVNPDAPKGGEISIWAFGSYDNMHAYTIKGSAERLSSVFFESLLAGTADEIGSGYCLLCETLEYPKDRSWVIFNLRPEAKFSDGSPLTAEDVVFSYETFRDKGLPSYRAQLTQKVETAEALGPHQVKFTFKTDAPKRDLPQDVGSIPIFSKAHYIANDRDFEETSLEPLLGSGPYVVKELDVGKTSVYGYNEDYWGADLPINIGRNNFATLRLEYYADYNSAFEGFKGGTYTFRNEASSKTWATSYDFPAVENGQVKKVELPDGNKATNQAFILNTRNPHLQDRRVRQALGLMFNFEWSNEKLFYGLYARVNSFWENTDMAAEGLPSPEELAILEPLADILPPGVLDQPPLDAPTSGARQLDRKNLRAAAALLDEAGWIVGDDGMRRNDIGETLRVEFLNDSQTFDRVINPYVENLRRLGVDAVHERVDNAQATNRERPPEYDFDLVTGFLSTGYIPGSELRQYFGSQTADTSTFNKMGLRSEAVDKLIDVVLAAESEAEMKTAVRALDRVLRAESFWIPQWYKNAHTVAYYDIFEHPDPLPPYSLGNLDFWWYNAEKAEKLKAEGAF</sequence>
<keyword evidence="6" id="KW-1185">Reference proteome</keyword>
<dbReference type="InterPro" id="IPR000914">
    <property type="entry name" value="SBP_5_dom"/>
</dbReference>
<dbReference type="GO" id="GO:0043190">
    <property type="term" value="C:ATP-binding cassette (ABC) transporter complex"/>
    <property type="evidence" value="ECO:0007669"/>
    <property type="project" value="InterPro"/>
</dbReference>
<keyword evidence="3" id="KW-0732">Signal</keyword>
<dbReference type="GO" id="GO:1904680">
    <property type="term" value="F:peptide transmembrane transporter activity"/>
    <property type="evidence" value="ECO:0007669"/>
    <property type="project" value="TreeGrafter"/>
</dbReference>
<dbReference type="STRING" id="1461693.ATO10_13519"/>
<evidence type="ECO:0000256" key="2">
    <source>
        <dbReference type="ARBA" id="ARBA00005695"/>
    </source>
</evidence>
<name>A0A058ZI03_9RHOB</name>
<dbReference type="GO" id="GO:0015833">
    <property type="term" value="P:peptide transport"/>
    <property type="evidence" value="ECO:0007669"/>
    <property type="project" value="TreeGrafter"/>
</dbReference>
<dbReference type="EMBL" id="AQQY01000010">
    <property type="protein sequence ID" value="KCV81203.1"/>
    <property type="molecule type" value="Genomic_DNA"/>
</dbReference>
<evidence type="ECO:0000313" key="5">
    <source>
        <dbReference type="EMBL" id="KCV81203.1"/>
    </source>
</evidence>
<evidence type="ECO:0000256" key="1">
    <source>
        <dbReference type="ARBA" id="ARBA00004418"/>
    </source>
</evidence>
<evidence type="ECO:0000256" key="3">
    <source>
        <dbReference type="ARBA" id="ARBA00022729"/>
    </source>
</evidence>
<gene>
    <name evidence="5" type="ORF">ATO10_13519</name>
</gene>
<evidence type="ECO:0000259" key="4">
    <source>
        <dbReference type="Pfam" id="PF00496"/>
    </source>
</evidence>
<dbReference type="RefSeq" id="WP_051598152.1">
    <property type="nucleotide sequence ID" value="NZ_AQQY01000010.1"/>
</dbReference>
<dbReference type="PIRSF" id="PIRSF002741">
    <property type="entry name" value="MppA"/>
    <property type="match status" value="1"/>
</dbReference>
<evidence type="ECO:0000313" key="6">
    <source>
        <dbReference type="Proteomes" id="UP000024836"/>
    </source>
</evidence>
<dbReference type="PANTHER" id="PTHR30290">
    <property type="entry name" value="PERIPLASMIC BINDING COMPONENT OF ABC TRANSPORTER"/>
    <property type="match status" value="1"/>
</dbReference>
<accession>A0A058ZI03</accession>
<dbReference type="AlphaFoldDB" id="A0A058ZI03"/>
<comment type="subcellular location">
    <subcellularLocation>
        <location evidence="1">Periplasm</location>
    </subcellularLocation>
</comment>
<dbReference type="OrthoDB" id="9803988at2"/>
<dbReference type="InterPro" id="IPR039424">
    <property type="entry name" value="SBP_5"/>
</dbReference>
<reference evidence="5 6" key="1">
    <citation type="submission" date="2013-04" db="EMBL/GenBank/DDBJ databases">
        <title>Shimia sp. 22II-S11-Z10 Genome Sequencing.</title>
        <authorList>
            <person name="Lai Q."/>
            <person name="Li G."/>
            <person name="Shao Z."/>
        </authorList>
    </citation>
    <scope>NUCLEOTIDE SEQUENCE [LARGE SCALE GENOMIC DNA]</scope>
    <source>
        <strain evidence="6">22II-S11-Z10</strain>
    </source>
</reference>
<dbReference type="Proteomes" id="UP000024836">
    <property type="component" value="Unassembled WGS sequence"/>
</dbReference>
<feature type="domain" description="Solute-binding protein family 5" evidence="4">
    <location>
        <begin position="126"/>
        <end position="537"/>
    </location>
</feature>
<comment type="caution">
    <text evidence="5">The sequence shown here is derived from an EMBL/GenBank/DDBJ whole genome shotgun (WGS) entry which is preliminary data.</text>
</comment>
<proteinExistence type="inferred from homology"/>
<dbReference type="PANTHER" id="PTHR30290:SF64">
    <property type="entry name" value="ABC TRANSPORTER PERIPLASMIC BINDING PROTEIN"/>
    <property type="match status" value="1"/>
</dbReference>
<comment type="similarity">
    <text evidence="2">Belongs to the bacterial solute-binding protein 5 family.</text>
</comment>